<keyword evidence="2 5" id="KW-0812">Transmembrane</keyword>
<keyword evidence="3 5" id="KW-1133">Transmembrane helix</keyword>
<dbReference type="InterPro" id="IPR000412">
    <property type="entry name" value="ABC_2_transport"/>
</dbReference>
<comment type="subcellular location">
    <subcellularLocation>
        <location evidence="1">Membrane</location>
        <topology evidence="1">Multi-pass membrane protein</topology>
    </subcellularLocation>
</comment>
<protein>
    <recommendedName>
        <fullName evidence="6">ABC transmembrane type-2 domain-containing protein</fullName>
    </recommendedName>
</protein>
<dbReference type="GO" id="GO:0140359">
    <property type="term" value="F:ABC-type transporter activity"/>
    <property type="evidence" value="ECO:0007669"/>
    <property type="project" value="InterPro"/>
</dbReference>
<dbReference type="PANTHER" id="PTHR43229:SF2">
    <property type="entry name" value="NODULATION PROTEIN J"/>
    <property type="match status" value="1"/>
</dbReference>
<proteinExistence type="predicted"/>
<gene>
    <name evidence="7" type="ORF">LCGC14_2705230</name>
</gene>
<dbReference type="PANTHER" id="PTHR43229">
    <property type="entry name" value="NODULATION PROTEIN J"/>
    <property type="match status" value="1"/>
</dbReference>
<feature type="transmembrane region" description="Helical" evidence="5">
    <location>
        <begin position="144"/>
        <end position="165"/>
    </location>
</feature>
<dbReference type="AlphaFoldDB" id="A0A0F8ZEF4"/>
<evidence type="ECO:0000256" key="1">
    <source>
        <dbReference type="ARBA" id="ARBA00004141"/>
    </source>
</evidence>
<evidence type="ECO:0000256" key="5">
    <source>
        <dbReference type="SAM" id="Phobius"/>
    </source>
</evidence>
<organism evidence="7">
    <name type="scientific">marine sediment metagenome</name>
    <dbReference type="NCBI Taxonomy" id="412755"/>
    <lineage>
        <taxon>unclassified sequences</taxon>
        <taxon>metagenomes</taxon>
        <taxon>ecological metagenomes</taxon>
    </lineage>
</organism>
<feature type="non-terminal residue" evidence="7">
    <location>
        <position position="243"/>
    </location>
</feature>
<feature type="transmembrane region" description="Helical" evidence="5">
    <location>
        <begin position="177"/>
        <end position="196"/>
    </location>
</feature>
<evidence type="ECO:0000256" key="2">
    <source>
        <dbReference type="ARBA" id="ARBA00022692"/>
    </source>
</evidence>
<feature type="domain" description="ABC transmembrane type-2" evidence="6">
    <location>
        <begin position="23"/>
        <end position="243"/>
    </location>
</feature>
<evidence type="ECO:0000256" key="4">
    <source>
        <dbReference type="ARBA" id="ARBA00023136"/>
    </source>
</evidence>
<evidence type="ECO:0000313" key="7">
    <source>
        <dbReference type="EMBL" id="KKK92207.1"/>
    </source>
</evidence>
<dbReference type="InterPro" id="IPR047817">
    <property type="entry name" value="ABC2_TM_bact-type"/>
</dbReference>
<keyword evidence="4 5" id="KW-0472">Membrane</keyword>
<dbReference type="PIRSF" id="PIRSF006648">
    <property type="entry name" value="DrrB"/>
    <property type="match status" value="1"/>
</dbReference>
<feature type="transmembrane region" description="Helical" evidence="5">
    <location>
        <begin position="102"/>
        <end position="132"/>
    </location>
</feature>
<dbReference type="InterPro" id="IPR051784">
    <property type="entry name" value="Nod_factor_ABC_transporter"/>
</dbReference>
<evidence type="ECO:0000256" key="3">
    <source>
        <dbReference type="ARBA" id="ARBA00022989"/>
    </source>
</evidence>
<dbReference type="Pfam" id="PF01061">
    <property type="entry name" value="ABC2_membrane"/>
    <property type="match status" value="1"/>
</dbReference>
<dbReference type="InterPro" id="IPR013525">
    <property type="entry name" value="ABC2_TM"/>
</dbReference>
<feature type="transmembrane region" description="Helical" evidence="5">
    <location>
        <begin position="57"/>
        <end position="82"/>
    </location>
</feature>
<dbReference type="PRINTS" id="PR00164">
    <property type="entry name" value="ABC2TRNSPORT"/>
</dbReference>
<reference evidence="7" key="1">
    <citation type="journal article" date="2015" name="Nature">
        <title>Complex archaea that bridge the gap between prokaryotes and eukaryotes.</title>
        <authorList>
            <person name="Spang A."/>
            <person name="Saw J.H."/>
            <person name="Jorgensen S.L."/>
            <person name="Zaremba-Niedzwiedzka K."/>
            <person name="Martijn J."/>
            <person name="Lind A.E."/>
            <person name="van Eijk R."/>
            <person name="Schleper C."/>
            <person name="Guy L."/>
            <person name="Ettema T.J."/>
        </authorList>
    </citation>
    <scope>NUCLEOTIDE SEQUENCE</scope>
</reference>
<dbReference type="GO" id="GO:0043190">
    <property type="term" value="C:ATP-binding cassette (ABC) transporter complex"/>
    <property type="evidence" value="ECO:0007669"/>
    <property type="project" value="InterPro"/>
</dbReference>
<sequence length="243" mass="25617">MSTLAACGALLQRDLRAVLRSRSQLYSSMLFPLMLLAILGAGVSEGLDPTLVPDGDYVTFLVPGVIAMTVLFSSTFSSASYYRDRDSGLLRVMLASPHSPQVILLGKALAGVTIGGLQALAVLAIAAAVPAIDLEWQYGVGPGVLLAAAAVVLLAAFLNGFAQVVASRIRTMQGFHLIMNLVLFPLLFFSGAFFPLDDLPTWLKVLATANPLSYAVDLLRVAIYTDGSGYFGLPLDLAVLAAL</sequence>
<dbReference type="PROSITE" id="PS51012">
    <property type="entry name" value="ABC_TM2"/>
    <property type="match status" value="1"/>
</dbReference>
<accession>A0A0F8ZEF4</accession>
<feature type="transmembrane region" description="Helical" evidence="5">
    <location>
        <begin position="25"/>
        <end position="45"/>
    </location>
</feature>
<comment type="caution">
    <text evidence="7">The sequence shown here is derived from an EMBL/GenBank/DDBJ whole genome shotgun (WGS) entry which is preliminary data.</text>
</comment>
<name>A0A0F8ZEF4_9ZZZZ</name>
<dbReference type="EMBL" id="LAZR01048317">
    <property type="protein sequence ID" value="KKK92207.1"/>
    <property type="molecule type" value="Genomic_DNA"/>
</dbReference>
<evidence type="ECO:0000259" key="6">
    <source>
        <dbReference type="PROSITE" id="PS51012"/>
    </source>
</evidence>